<dbReference type="EMBL" id="LS483254">
    <property type="protein sequence ID" value="SQD92553.1"/>
    <property type="molecule type" value="Genomic_DNA"/>
</dbReference>
<evidence type="ECO:0000259" key="2">
    <source>
        <dbReference type="SMART" id="SM00899"/>
    </source>
</evidence>
<feature type="domain" description="Ferrous iron transporter FeoA-like" evidence="2">
    <location>
        <begin position="10"/>
        <end position="82"/>
    </location>
</feature>
<dbReference type="GO" id="GO:0046914">
    <property type="term" value="F:transition metal ion binding"/>
    <property type="evidence" value="ECO:0007669"/>
    <property type="project" value="InterPro"/>
</dbReference>
<dbReference type="InterPro" id="IPR007167">
    <property type="entry name" value="Fe-transptr_FeoA-like"/>
</dbReference>
<evidence type="ECO:0000313" key="3">
    <source>
        <dbReference type="EMBL" id="SQD92553.1"/>
    </source>
</evidence>
<dbReference type="InterPro" id="IPR053184">
    <property type="entry name" value="FeoA-like"/>
</dbReference>
<accession>A0A2X3K666</accession>
<dbReference type="SUPFAM" id="SSF50037">
    <property type="entry name" value="C-terminal domain of transcriptional repressors"/>
    <property type="match status" value="1"/>
</dbReference>
<dbReference type="SMART" id="SM00899">
    <property type="entry name" value="FeoA"/>
    <property type="match status" value="1"/>
</dbReference>
<protein>
    <submittedName>
        <fullName evidence="3">Fe2+ transport system protein A</fullName>
    </submittedName>
</protein>
<dbReference type="AlphaFoldDB" id="A0A2X3K666"/>
<dbReference type="PANTHER" id="PTHR43151">
    <property type="entry name" value="FEOA FAMILY PROTEIN"/>
    <property type="match status" value="1"/>
</dbReference>
<dbReference type="InterPro" id="IPR038157">
    <property type="entry name" value="FeoA_core_dom"/>
</dbReference>
<dbReference type="PANTHER" id="PTHR43151:SF2">
    <property type="entry name" value="FE(2+) TRANSPORT PROTEIN A-RELATED"/>
    <property type="match status" value="1"/>
</dbReference>
<evidence type="ECO:0000256" key="1">
    <source>
        <dbReference type="ARBA" id="ARBA00023004"/>
    </source>
</evidence>
<name>A0A2X3K666_9BACT</name>
<dbReference type="KEGG" id="bana:BARAN1_0529"/>
<evidence type="ECO:0000313" key="4">
    <source>
        <dbReference type="Proteomes" id="UP000249818"/>
    </source>
</evidence>
<keyword evidence="4" id="KW-1185">Reference proteome</keyword>
<dbReference type="Gene3D" id="2.30.30.90">
    <property type="match status" value="1"/>
</dbReference>
<gene>
    <name evidence="3" type="primary">feoA</name>
    <name evidence="3" type="ORF">BARAN1_0529</name>
</gene>
<organism evidence="3 4">
    <name type="scientific">Candidatus Bipolaricaulis anaerobius</name>
    <dbReference type="NCBI Taxonomy" id="2026885"/>
    <lineage>
        <taxon>Bacteria</taxon>
        <taxon>Candidatus Bipolaricaulota</taxon>
        <taxon>Candidatus Bipolaricaulia</taxon>
        <taxon>Candidatus Bipolaricaulales</taxon>
        <taxon>Candidatus Bipolaricaulaceae</taxon>
        <taxon>Candidatus Bipolaricaulis</taxon>
    </lineage>
</organism>
<reference evidence="4" key="1">
    <citation type="submission" date="2018-05" db="EMBL/GenBank/DDBJ databases">
        <authorList>
            <person name="Hao L."/>
        </authorList>
    </citation>
    <scope>NUCLEOTIDE SEQUENCE [LARGE SCALE GENOMIC DNA]</scope>
</reference>
<dbReference type="InterPro" id="IPR008988">
    <property type="entry name" value="Transcriptional_repressor_C"/>
</dbReference>
<dbReference type="Proteomes" id="UP000249818">
    <property type="component" value="Chromosome BARAN1"/>
</dbReference>
<keyword evidence="1" id="KW-0408">Iron</keyword>
<sequence length="91" mass="9379">MLKMSFDFPVPLSSLPPGGVGRVVAVHGGRGPSLRLRRLGVRPGALVRVATVGGWGGPVLVEVDGCQVALGRGLARHILVEPCGPSPRDGH</sequence>
<dbReference type="Pfam" id="PF04023">
    <property type="entry name" value="FeoA"/>
    <property type="match status" value="1"/>
</dbReference>
<proteinExistence type="predicted"/>